<dbReference type="NCBIfam" id="NF003013">
    <property type="entry name" value="PRK03846.1"/>
    <property type="match status" value="1"/>
</dbReference>
<dbReference type="InterPro" id="IPR002891">
    <property type="entry name" value="APS"/>
</dbReference>
<proteinExistence type="inferred from homology"/>
<dbReference type="NCBIfam" id="TIGR00455">
    <property type="entry name" value="apsK"/>
    <property type="match status" value="1"/>
</dbReference>
<dbReference type="OrthoDB" id="9804504at2"/>
<keyword evidence="6 8" id="KW-0418">Kinase</keyword>
<accession>A0A4P8IWG6</accession>
<evidence type="ECO:0000313" key="8">
    <source>
        <dbReference type="EMBL" id="QCP51833.1"/>
    </source>
</evidence>
<dbReference type="KEGG" id="tvl:FAZ95_17425"/>
<dbReference type="PANTHER" id="PTHR42700">
    <property type="entry name" value="SULFATE ADENYLYLTRANSFERASE"/>
    <property type="match status" value="1"/>
</dbReference>
<feature type="domain" description="APS kinase" evidence="7">
    <location>
        <begin position="1"/>
        <end position="141"/>
    </location>
</feature>
<evidence type="ECO:0000256" key="1">
    <source>
        <dbReference type="ARBA" id="ARBA00001823"/>
    </source>
</evidence>
<dbReference type="Gene3D" id="3.40.50.300">
    <property type="entry name" value="P-loop containing nucleotide triphosphate hydrolases"/>
    <property type="match status" value="1"/>
</dbReference>
<dbReference type="GO" id="GO:0005737">
    <property type="term" value="C:cytoplasm"/>
    <property type="evidence" value="ECO:0007669"/>
    <property type="project" value="TreeGrafter"/>
</dbReference>
<keyword evidence="4 6" id="KW-0547">Nucleotide-binding</keyword>
<dbReference type="EC" id="2.7.1.25" evidence="2 6"/>
<keyword evidence="5 6" id="KW-0067">ATP-binding</keyword>
<evidence type="ECO:0000259" key="7">
    <source>
        <dbReference type="Pfam" id="PF01583"/>
    </source>
</evidence>
<evidence type="ECO:0000313" key="9">
    <source>
        <dbReference type="Proteomes" id="UP000298656"/>
    </source>
</evidence>
<evidence type="ECO:0000256" key="4">
    <source>
        <dbReference type="ARBA" id="ARBA00022741"/>
    </source>
</evidence>
<dbReference type="GO" id="GO:0070814">
    <property type="term" value="P:hydrogen sulfide biosynthetic process"/>
    <property type="evidence" value="ECO:0007669"/>
    <property type="project" value="UniProtKB-UniPathway"/>
</dbReference>
<dbReference type="GO" id="GO:0010134">
    <property type="term" value="P:sulfate assimilation via adenylyl sulfate reduction"/>
    <property type="evidence" value="ECO:0007669"/>
    <property type="project" value="TreeGrafter"/>
</dbReference>
<dbReference type="GO" id="GO:0004020">
    <property type="term" value="F:adenylylsulfate kinase activity"/>
    <property type="evidence" value="ECO:0007669"/>
    <property type="project" value="UniProtKB-EC"/>
</dbReference>
<name>A0A4P8IWG6_9BURK</name>
<dbReference type="InterPro" id="IPR050512">
    <property type="entry name" value="Sulf_AdTrans/APS_kinase"/>
</dbReference>
<dbReference type="InterPro" id="IPR027417">
    <property type="entry name" value="P-loop_NTPase"/>
</dbReference>
<protein>
    <recommendedName>
        <fullName evidence="2 6">Adenylyl-sulfate kinase</fullName>
        <ecNumber evidence="2 6">2.7.1.25</ecNumber>
    </recommendedName>
</protein>
<evidence type="ECO:0000256" key="6">
    <source>
        <dbReference type="RuleBase" id="RU004347"/>
    </source>
</evidence>
<comment type="similarity">
    <text evidence="6">Belongs to the APS kinase family.</text>
</comment>
<sequence length="169" mass="18372">MSGAGKSTIANGLKERLQTERCMTVVLDGDALRTGLNAGLGFSYNDRLENVRRMAEAAALFKAEGFLVICSLISPLIVHRKLAREIIGDRFFEVHISSNLACCEARDPKGLYARARRGEIPEFTGVSSAYELPPSPNLAIDTAGEAIATSVAKLEAFVRGNIRFARSQR</sequence>
<dbReference type="EMBL" id="CP040077">
    <property type="protein sequence ID" value="QCP51833.1"/>
    <property type="molecule type" value="Genomic_DNA"/>
</dbReference>
<dbReference type="PANTHER" id="PTHR42700:SF1">
    <property type="entry name" value="SULFATE ADENYLYLTRANSFERASE"/>
    <property type="match status" value="1"/>
</dbReference>
<keyword evidence="3 6" id="KW-0808">Transferase</keyword>
<keyword evidence="9" id="KW-1185">Reference proteome</keyword>
<comment type="catalytic activity">
    <reaction evidence="1 6">
        <text>adenosine 5'-phosphosulfate + ATP = 3'-phosphoadenylyl sulfate + ADP + H(+)</text>
        <dbReference type="Rhea" id="RHEA:24152"/>
        <dbReference type="ChEBI" id="CHEBI:15378"/>
        <dbReference type="ChEBI" id="CHEBI:30616"/>
        <dbReference type="ChEBI" id="CHEBI:58243"/>
        <dbReference type="ChEBI" id="CHEBI:58339"/>
        <dbReference type="ChEBI" id="CHEBI:456216"/>
        <dbReference type="EC" id="2.7.1.25"/>
    </reaction>
</comment>
<dbReference type="UniPathway" id="UPA00140">
    <property type="reaction ID" value="UER00205"/>
</dbReference>
<evidence type="ECO:0000256" key="2">
    <source>
        <dbReference type="ARBA" id="ARBA00012121"/>
    </source>
</evidence>
<evidence type="ECO:0000256" key="5">
    <source>
        <dbReference type="ARBA" id="ARBA00022840"/>
    </source>
</evidence>
<organism evidence="8 9">
    <name type="scientific">Trinickia violacea</name>
    <dbReference type="NCBI Taxonomy" id="2571746"/>
    <lineage>
        <taxon>Bacteria</taxon>
        <taxon>Pseudomonadati</taxon>
        <taxon>Pseudomonadota</taxon>
        <taxon>Betaproteobacteria</taxon>
        <taxon>Burkholderiales</taxon>
        <taxon>Burkholderiaceae</taxon>
        <taxon>Trinickia</taxon>
    </lineage>
</organism>
<dbReference type="GO" id="GO:0005524">
    <property type="term" value="F:ATP binding"/>
    <property type="evidence" value="ECO:0007669"/>
    <property type="project" value="UniProtKB-KW"/>
</dbReference>
<dbReference type="SUPFAM" id="SSF52540">
    <property type="entry name" value="P-loop containing nucleoside triphosphate hydrolases"/>
    <property type="match status" value="1"/>
</dbReference>
<dbReference type="Proteomes" id="UP000298656">
    <property type="component" value="Chromosome 1"/>
</dbReference>
<dbReference type="GO" id="GO:0004781">
    <property type="term" value="F:sulfate adenylyltransferase (ATP) activity"/>
    <property type="evidence" value="ECO:0007669"/>
    <property type="project" value="TreeGrafter"/>
</dbReference>
<dbReference type="CDD" id="cd02027">
    <property type="entry name" value="APSK"/>
    <property type="match status" value="1"/>
</dbReference>
<dbReference type="Pfam" id="PF01583">
    <property type="entry name" value="APS_kinase"/>
    <property type="match status" value="1"/>
</dbReference>
<comment type="pathway">
    <text evidence="6">Sulfur metabolism; hydrogen sulfide biosynthesis; sulfite from sulfate: step 2/3.</text>
</comment>
<dbReference type="AlphaFoldDB" id="A0A4P8IWG6"/>
<gene>
    <name evidence="8" type="primary">cysC</name>
    <name evidence="8" type="ORF">FAZ95_17425</name>
</gene>
<dbReference type="InterPro" id="IPR059117">
    <property type="entry name" value="APS_kinase_dom"/>
</dbReference>
<evidence type="ECO:0000256" key="3">
    <source>
        <dbReference type="ARBA" id="ARBA00022679"/>
    </source>
</evidence>
<dbReference type="GO" id="GO:0019379">
    <property type="term" value="P:sulfate assimilation, phosphoadenylyl sulfate reduction by phosphoadenylyl-sulfate reductase (thioredoxin)"/>
    <property type="evidence" value="ECO:0007669"/>
    <property type="project" value="TreeGrafter"/>
</dbReference>
<comment type="function">
    <text evidence="6">Catalyzes the synthesis of activated sulfate.</text>
</comment>
<reference evidence="8 9" key="1">
    <citation type="submission" date="2019-05" db="EMBL/GenBank/DDBJ databases">
        <title>Burkholderia sp. DHOD12, isolated from subtropical forest soil.</title>
        <authorList>
            <person name="Gao Z.-H."/>
            <person name="Qiu L.-H."/>
        </authorList>
    </citation>
    <scope>NUCLEOTIDE SEQUENCE [LARGE SCALE GENOMIC DNA]</scope>
    <source>
        <strain evidence="8 9">DHOD12</strain>
    </source>
</reference>